<protein>
    <submittedName>
        <fullName evidence="2">Uncharacterized protein</fullName>
    </submittedName>
</protein>
<evidence type="ECO:0000313" key="2">
    <source>
        <dbReference type="EMBL" id="ADP80790.1"/>
    </source>
</evidence>
<gene>
    <name evidence="2" type="ordered locus">FraEuI1c_2763</name>
</gene>
<feature type="compositionally biased region" description="Basic and acidic residues" evidence="1">
    <location>
        <begin position="1"/>
        <end position="11"/>
    </location>
</feature>
<keyword evidence="3" id="KW-1185">Reference proteome</keyword>
<accession>E3J6L4</accession>
<feature type="compositionally biased region" description="Basic residues" evidence="1">
    <location>
        <begin position="47"/>
        <end position="59"/>
    </location>
</feature>
<dbReference type="HOGENOM" id="CLU_1064584_0_0_11"/>
<dbReference type="InParanoid" id="E3J6L4"/>
<feature type="region of interest" description="Disordered" evidence="1">
    <location>
        <begin position="225"/>
        <end position="246"/>
    </location>
</feature>
<feature type="region of interest" description="Disordered" evidence="1">
    <location>
        <begin position="1"/>
        <end position="136"/>
    </location>
</feature>
<dbReference type="AlphaFoldDB" id="E3J6L4"/>
<evidence type="ECO:0000256" key="1">
    <source>
        <dbReference type="SAM" id="MobiDB-lite"/>
    </source>
</evidence>
<dbReference type="EMBL" id="CP002299">
    <property type="protein sequence ID" value="ADP80790.1"/>
    <property type="molecule type" value="Genomic_DNA"/>
</dbReference>
<reference evidence="2 3" key="1">
    <citation type="submission" date="2010-10" db="EMBL/GenBank/DDBJ databases">
        <title>Complete sequence of Frankia sp. EuI1c.</title>
        <authorList>
            <consortium name="US DOE Joint Genome Institute"/>
            <person name="Lucas S."/>
            <person name="Copeland A."/>
            <person name="Lapidus A."/>
            <person name="Cheng J.-F."/>
            <person name="Bruce D."/>
            <person name="Goodwin L."/>
            <person name="Pitluck S."/>
            <person name="Chertkov O."/>
            <person name="Detter J.C."/>
            <person name="Han C."/>
            <person name="Tapia R."/>
            <person name="Land M."/>
            <person name="Hauser L."/>
            <person name="Jeffries C."/>
            <person name="Kyrpides N."/>
            <person name="Ivanova N."/>
            <person name="Mikhailova N."/>
            <person name="Beauchemin N."/>
            <person name="Sen A."/>
            <person name="Sur S.A."/>
            <person name="Gtari M."/>
            <person name="Wall L."/>
            <person name="Tisa L."/>
            <person name="Woyke T."/>
        </authorList>
    </citation>
    <scope>NUCLEOTIDE SEQUENCE [LARGE SCALE GENOMIC DNA]</scope>
    <source>
        <strain evidence="3">DSM 45817 / CECT 9037 / EuI1c</strain>
    </source>
</reference>
<proteinExistence type="predicted"/>
<dbReference type="STRING" id="298654.FraEuI1c_2763"/>
<feature type="compositionally biased region" description="Basic and acidic residues" evidence="1">
    <location>
        <begin position="60"/>
        <end position="86"/>
    </location>
</feature>
<dbReference type="Proteomes" id="UP000002484">
    <property type="component" value="Chromosome"/>
</dbReference>
<name>E3J6L4_PSEI1</name>
<feature type="compositionally biased region" description="Basic residues" evidence="1">
    <location>
        <begin position="117"/>
        <end position="134"/>
    </location>
</feature>
<evidence type="ECO:0000313" key="3">
    <source>
        <dbReference type="Proteomes" id="UP000002484"/>
    </source>
</evidence>
<feature type="compositionally biased region" description="Low complexity" evidence="1">
    <location>
        <begin position="104"/>
        <end position="116"/>
    </location>
</feature>
<dbReference type="KEGG" id="fri:FraEuI1c_2763"/>
<organism evidence="2 3">
    <name type="scientific">Pseudofrankia inefficax (strain DSM 45817 / CECT 9037 / DDB 130130 / EuI1c)</name>
    <name type="common">Frankia inefficax</name>
    <dbReference type="NCBI Taxonomy" id="298654"/>
    <lineage>
        <taxon>Bacteria</taxon>
        <taxon>Bacillati</taxon>
        <taxon>Actinomycetota</taxon>
        <taxon>Actinomycetes</taxon>
        <taxon>Frankiales</taxon>
        <taxon>Frankiaceae</taxon>
        <taxon>Pseudofrankia</taxon>
    </lineage>
</organism>
<sequence>MGIDGVRRSADPADPVIRAARGRGRPHPPAVRRERRRPDPSRPRTPGLHRHRGTGRRRRDPRDPGTRLALARDIRRALTEPRDPGSRHRPRLRPGRPDRHSGRTSRSPNLNPSLSPSRRRPLNLRTRPSRRMTVRRPTPTVATAVGTVAAVSDAPSPPAGSGMLPCSVGANDWSARCDQLISQETQLSRRALAAASADGRGDDSHVSRRFPVPWVRSWPSCPDGGPVAISHGPRGRSRQAGTTRPVRRLIISVQSSLAASR</sequence>